<feature type="signal peptide" evidence="1">
    <location>
        <begin position="1"/>
        <end position="34"/>
    </location>
</feature>
<keyword evidence="1" id="KW-0732">Signal</keyword>
<dbReference type="Proteomes" id="UP000565572">
    <property type="component" value="Unassembled WGS sequence"/>
</dbReference>
<sequence>MADTRRHRRRLVPAAGAGVLLALVAGSMTAPAQAAPQVSARAVECPTAYPLASVAPGLRGEGQTVVTGTTPQPFVVDVLGVLEDGLGAGRDMIIVKVSDVAGGHVVDQGSGIWAGMSGSPVYVDGKLLGSVSYGFTTAPSPIGGLTPAADMLDLLDLKATSTARSKQASPASPKATLSTAAKTKLAAAAGVATPKGTLQQLVSPLAVSGIGTARLDKLQAATDAAGWSVKAYAAGRRSAPTAAAPTSRPQAGGNFAATLSYGDLTAAAIGTTTYVCGDQAIAFGHPFNLSGPASYGANDATSIAIVTDNTLGSFKMANVGPSFGTVDQDRTAGIRADLTAVPSGSVVSTRVKNLNSGKVRDGSTTVVDRGSLPGLLPDIVFSSQDAVFDEWGDGAGSSSWTISGTRAGGKTFAVTRTNRWASRDDVTIDPAFDVASAADALLNNDFEDVRIDKVAFANELSTKFDQLHITRMRVSVNGGPYVKGDLVQAKVGDKLTVRVDMSPFRSTTSSYVKLRMTVPKSAKGQVGTVSATGGVDLAQAGDDDASLECLLIGQGCASDTEGSLDGVISQLTSAPRNDAVTAQLVLEPQDDESDDSAPPAAAATKLQKLTVTGQKDIEIAVR</sequence>
<reference evidence="3 4" key="1">
    <citation type="submission" date="2020-08" db="EMBL/GenBank/DDBJ databases">
        <title>Sequencing the genomes of 1000 actinobacteria strains.</title>
        <authorList>
            <person name="Klenk H.-P."/>
        </authorList>
    </citation>
    <scope>NUCLEOTIDE SEQUENCE [LARGE SCALE GENOMIC DNA]</scope>
    <source>
        <strain evidence="3 4">DSM 11053</strain>
    </source>
</reference>
<feature type="domain" description="Peptidase S55" evidence="2">
    <location>
        <begin position="1"/>
        <end position="167"/>
    </location>
</feature>
<dbReference type="RefSeq" id="WP_183339882.1">
    <property type="nucleotide sequence ID" value="NZ_JACHZG010000001.1"/>
</dbReference>
<accession>A0A7W5JYV6</accession>
<protein>
    <recommendedName>
        <fullName evidence="2">Peptidase S55 domain-containing protein</fullName>
    </recommendedName>
</protein>
<organism evidence="3 4">
    <name type="scientific">Microlunatus antarcticus</name>
    <dbReference type="NCBI Taxonomy" id="53388"/>
    <lineage>
        <taxon>Bacteria</taxon>
        <taxon>Bacillati</taxon>
        <taxon>Actinomycetota</taxon>
        <taxon>Actinomycetes</taxon>
        <taxon>Propionibacteriales</taxon>
        <taxon>Propionibacteriaceae</taxon>
        <taxon>Microlunatus</taxon>
    </lineage>
</organism>
<evidence type="ECO:0000259" key="2">
    <source>
        <dbReference type="PROSITE" id="PS51494"/>
    </source>
</evidence>
<comment type="caution">
    <text evidence="3">The sequence shown here is derived from an EMBL/GenBank/DDBJ whole genome shotgun (WGS) entry which is preliminary data.</text>
</comment>
<dbReference type="PROSITE" id="PS51494">
    <property type="entry name" value="SPOIVB"/>
    <property type="match status" value="1"/>
</dbReference>
<gene>
    <name evidence="3" type="ORF">FHX39_003116</name>
</gene>
<evidence type="ECO:0000313" key="3">
    <source>
        <dbReference type="EMBL" id="MBB3328172.1"/>
    </source>
</evidence>
<name>A0A7W5JYV6_9ACTN</name>
<feature type="chain" id="PRO_5030953750" description="Peptidase S55 domain-containing protein" evidence="1">
    <location>
        <begin position="35"/>
        <end position="622"/>
    </location>
</feature>
<dbReference type="InterPro" id="IPR006311">
    <property type="entry name" value="TAT_signal"/>
</dbReference>
<dbReference type="Pfam" id="PF05580">
    <property type="entry name" value="Peptidase_S55"/>
    <property type="match status" value="1"/>
</dbReference>
<dbReference type="InterPro" id="IPR008763">
    <property type="entry name" value="Peptidase_S55"/>
</dbReference>
<evidence type="ECO:0000313" key="4">
    <source>
        <dbReference type="Proteomes" id="UP000565572"/>
    </source>
</evidence>
<keyword evidence="4" id="KW-1185">Reference proteome</keyword>
<dbReference type="EMBL" id="JACHZG010000001">
    <property type="protein sequence ID" value="MBB3328172.1"/>
    <property type="molecule type" value="Genomic_DNA"/>
</dbReference>
<dbReference type="PROSITE" id="PS51318">
    <property type="entry name" value="TAT"/>
    <property type="match status" value="1"/>
</dbReference>
<proteinExistence type="predicted"/>
<dbReference type="AlphaFoldDB" id="A0A7W5JYV6"/>
<evidence type="ECO:0000256" key="1">
    <source>
        <dbReference type="SAM" id="SignalP"/>
    </source>
</evidence>